<feature type="transmembrane region" description="Helical" evidence="7">
    <location>
        <begin position="134"/>
        <end position="157"/>
    </location>
</feature>
<sequence>MTEALIALIILMAFLGAPVFVVLSSLAILGFYFSDIQFAALIVDIYSKFSNSPVLYTIPIFTFAGYILAESKASVRIVDFSQALFGWMPGGLAIVSLVACAFFTAFTGASGVTIIALGGLLYPALIKELYPERFSLGLLTSSGSLGLLFFPSLPIIIYGVVAEVSIPQLFAAGFIPGVFLVVLLSLYSIVKGGTATVRTTKFSLREVIRSAGRAKWELFIPIMLVVGIFGGFVTLGEVASITVAYVLIVETLIHRDIPLRRIPGVMNESMVLVGGIFIIFGSALALTTYMIDAEIPYAMLEFIQRHISSKIVFLIALNVVLLLVGCVMDIYSALVVVVPLIIPMAASYDINPVHLGIIFLANLEIGYSTPPVGMNLFISCFRFNKPVITLYKASIPFLVILLIGLAVITYVPQLSLMLVEYFNIR</sequence>
<gene>
    <name evidence="9" type="primary">siaT</name>
    <name evidence="9" type="ORF">SCFA_190029</name>
</gene>
<dbReference type="GO" id="GO:0005886">
    <property type="term" value="C:plasma membrane"/>
    <property type="evidence" value="ECO:0007669"/>
    <property type="project" value="UniProtKB-SubCell"/>
</dbReference>
<keyword evidence="2" id="KW-1003">Cell membrane</keyword>
<comment type="subcellular location">
    <subcellularLocation>
        <location evidence="1">Cell inner membrane</location>
        <topology evidence="1">Multi-pass membrane protein</topology>
    </subcellularLocation>
</comment>
<evidence type="ECO:0000256" key="7">
    <source>
        <dbReference type="SAM" id="Phobius"/>
    </source>
</evidence>
<organism evidence="9">
    <name type="scientific">anaerobic digester metagenome</name>
    <dbReference type="NCBI Taxonomy" id="1263854"/>
    <lineage>
        <taxon>unclassified sequences</taxon>
        <taxon>metagenomes</taxon>
        <taxon>ecological metagenomes</taxon>
    </lineage>
</organism>
<feature type="domain" description="TRAP C4-dicarboxylate transport system permease DctM subunit" evidence="8">
    <location>
        <begin position="7"/>
        <end position="414"/>
    </location>
</feature>
<feature type="transmembrane region" description="Helical" evidence="7">
    <location>
        <begin position="269"/>
        <end position="291"/>
    </location>
</feature>
<feature type="transmembrane region" description="Helical" evidence="7">
    <location>
        <begin position="6"/>
        <end position="33"/>
    </location>
</feature>
<evidence type="ECO:0000259" key="8">
    <source>
        <dbReference type="Pfam" id="PF06808"/>
    </source>
</evidence>
<dbReference type="Pfam" id="PF06808">
    <property type="entry name" value="DctM"/>
    <property type="match status" value="1"/>
</dbReference>
<feature type="transmembrane region" description="Helical" evidence="7">
    <location>
        <begin position="53"/>
        <end position="69"/>
    </location>
</feature>
<evidence type="ECO:0000256" key="4">
    <source>
        <dbReference type="ARBA" id="ARBA00022692"/>
    </source>
</evidence>
<dbReference type="NCBIfam" id="TIGR00786">
    <property type="entry name" value="dctM"/>
    <property type="match status" value="1"/>
</dbReference>
<protein>
    <submittedName>
        <fullName evidence="9">Sialic acid TRAP transporter permease protein SiaT</fullName>
    </submittedName>
</protein>
<dbReference type="PANTHER" id="PTHR33362:SF5">
    <property type="entry name" value="C4-DICARBOXYLATE TRAP TRANSPORTER LARGE PERMEASE PROTEIN DCTM"/>
    <property type="match status" value="1"/>
</dbReference>
<evidence type="ECO:0000256" key="1">
    <source>
        <dbReference type="ARBA" id="ARBA00004429"/>
    </source>
</evidence>
<accession>A0A485LXV4</accession>
<evidence type="ECO:0000256" key="2">
    <source>
        <dbReference type="ARBA" id="ARBA00022475"/>
    </source>
</evidence>
<evidence type="ECO:0000256" key="6">
    <source>
        <dbReference type="ARBA" id="ARBA00023136"/>
    </source>
</evidence>
<feature type="transmembrane region" description="Helical" evidence="7">
    <location>
        <begin position="169"/>
        <end position="190"/>
    </location>
</feature>
<reference evidence="9" key="1">
    <citation type="submission" date="2019-03" db="EMBL/GenBank/DDBJ databases">
        <authorList>
            <person name="Hao L."/>
        </authorList>
    </citation>
    <scope>NUCLEOTIDE SEQUENCE</scope>
</reference>
<dbReference type="GO" id="GO:0022857">
    <property type="term" value="F:transmembrane transporter activity"/>
    <property type="evidence" value="ECO:0007669"/>
    <property type="project" value="TreeGrafter"/>
</dbReference>
<dbReference type="InterPro" id="IPR004681">
    <property type="entry name" value="TRAP_DctM"/>
</dbReference>
<feature type="transmembrane region" description="Helical" evidence="7">
    <location>
        <begin position="218"/>
        <end position="249"/>
    </location>
</feature>
<evidence type="ECO:0000256" key="5">
    <source>
        <dbReference type="ARBA" id="ARBA00022989"/>
    </source>
</evidence>
<keyword evidence="4 7" id="KW-0812">Transmembrane</keyword>
<keyword evidence="6 7" id="KW-0472">Membrane</keyword>
<dbReference type="PANTHER" id="PTHR33362">
    <property type="entry name" value="SIALIC ACID TRAP TRANSPORTER PERMEASE PROTEIN SIAT-RELATED"/>
    <property type="match status" value="1"/>
</dbReference>
<feature type="transmembrane region" description="Helical" evidence="7">
    <location>
        <begin position="89"/>
        <end position="122"/>
    </location>
</feature>
<feature type="transmembrane region" description="Helical" evidence="7">
    <location>
        <begin position="354"/>
        <end position="378"/>
    </location>
</feature>
<feature type="transmembrane region" description="Helical" evidence="7">
    <location>
        <begin position="390"/>
        <end position="411"/>
    </location>
</feature>
<evidence type="ECO:0000256" key="3">
    <source>
        <dbReference type="ARBA" id="ARBA00022519"/>
    </source>
</evidence>
<dbReference type="AlphaFoldDB" id="A0A485LXV4"/>
<keyword evidence="3" id="KW-0997">Cell inner membrane</keyword>
<keyword evidence="5 7" id="KW-1133">Transmembrane helix</keyword>
<name>A0A485LXV4_9ZZZZ</name>
<feature type="transmembrane region" description="Helical" evidence="7">
    <location>
        <begin position="311"/>
        <end position="342"/>
    </location>
</feature>
<dbReference type="PIRSF" id="PIRSF006066">
    <property type="entry name" value="HI0050"/>
    <property type="match status" value="1"/>
</dbReference>
<dbReference type="InterPro" id="IPR010656">
    <property type="entry name" value="DctM"/>
</dbReference>
<proteinExistence type="predicted"/>
<evidence type="ECO:0000313" key="9">
    <source>
        <dbReference type="EMBL" id="VFU13475.1"/>
    </source>
</evidence>
<dbReference type="EMBL" id="CAADRM010000080">
    <property type="protein sequence ID" value="VFU13475.1"/>
    <property type="molecule type" value="Genomic_DNA"/>
</dbReference>